<evidence type="ECO:0000256" key="14">
    <source>
        <dbReference type="ARBA" id="ARBA00022801"/>
    </source>
</evidence>
<evidence type="ECO:0000256" key="18">
    <source>
        <dbReference type="ARBA" id="ARBA00022946"/>
    </source>
</evidence>
<evidence type="ECO:0000256" key="22">
    <source>
        <dbReference type="SAM" id="MobiDB-lite"/>
    </source>
</evidence>
<proteinExistence type="inferred from homology"/>
<keyword evidence="14" id="KW-0378">Hydrolase</keyword>
<feature type="compositionally biased region" description="Polar residues" evidence="22">
    <location>
        <begin position="76"/>
        <end position="85"/>
    </location>
</feature>
<dbReference type="InterPro" id="IPR036866">
    <property type="entry name" value="RibonucZ/Hydroxyglut_hydro"/>
</dbReference>
<organism evidence="25">
    <name type="scientific">Salvia splendens</name>
    <name type="common">Scarlet sage</name>
    <dbReference type="NCBI Taxonomy" id="180675"/>
    <lineage>
        <taxon>Eukaryota</taxon>
        <taxon>Viridiplantae</taxon>
        <taxon>Streptophyta</taxon>
        <taxon>Embryophyta</taxon>
        <taxon>Tracheophyta</taxon>
        <taxon>Spermatophyta</taxon>
        <taxon>Magnoliopsida</taxon>
        <taxon>eudicotyledons</taxon>
        <taxon>Gunneridae</taxon>
        <taxon>Pentapetalae</taxon>
        <taxon>asterids</taxon>
        <taxon>lamiids</taxon>
        <taxon>Lamiales</taxon>
        <taxon>Lamiaceae</taxon>
        <taxon>Nepetoideae</taxon>
        <taxon>Mentheae</taxon>
        <taxon>Salviinae</taxon>
        <taxon>Salvia</taxon>
        <taxon>Salvia subgen. Calosphace</taxon>
        <taxon>core Calosphace</taxon>
    </lineage>
</organism>
<protein>
    <recommendedName>
        <fullName evidence="8">ribonuclease Z</fullName>
        <ecNumber evidence="8">3.1.26.11</ecNumber>
    </recommendedName>
</protein>
<keyword evidence="16" id="KW-0106">Calcium</keyword>
<keyword evidence="9" id="KW-0819">tRNA processing</keyword>
<comment type="subcellular location">
    <subcellularLocation>
        <location evidence="5">Mitochondrion</location>
    </subcellularLocation>
</comment>
<dbReference type="Gene3D" id="3.60.15.10">
    <property type="entry name" value="Ribonuclease Z/Hydroxyacylglutathione hydrolase-like"/>
    <property type="match status" value="2"/>
</dbReference>
<evidence type="ECO:0000256" key="2">
    <source>
        <dbReference type="ARBA" id="ARBA00001936"/>
    </source>
</evidence>
<reference evidence="25" key="2">
    <citation type="submission" date="2020-08" db="EMBL/GenBank/DDBJ databases">
        <title>Plant Genome Project.</title>
        <authorList>
            <person name="Zhang R.-G."/>
        </authorList>
    </citation>
    <scope>NUCLEOTIDE SEQUENCE</scope>
    <source>
        <strain evidence="25">Huo1</strain>
        <tissue evidence="25">Leaf</tissue>
    </source>
</reference>
<evidence type="ECO:0000256" key="8">
    <source>
        <dbReference type="ARBA" id="ARBA00012477"/>
    </source>
</evidence>
<sequence>MPQTTNLRLLLSSANHRYRHPLSAAAASFHLPQNLSFSASFPFSLKTHLRNRKSPPLFHTFSSYSKKQHSSKNENRNSGPFSRNKTSLRESVKKMDSGSEKGGVLAMEEREGSAGFNKKRAEGRDESDRPKKLQLKVRTLNPANTIAYVQILGTGMDTQDTSPAVLLFFDKQRFIFNAGEGLQRFCTEHKIKLSKIDHIFLSRVCSETAGGLPGLLLTLAGMGDEGMSVNMWGPSDLKYLLDAMKSFIPNAAMVHTRSFGPSPGSPSMVLQSLDNPFVLIDDEVVRISAVLLRPDKEEVSQGKNSHKPSSPEPTLNATKPGDLSVIYICELPEIKGKFDPKKAAALGLRPGPKYRELQLGNPVKSDSQDIMVRPSDVMGPSVPGPIVLLVDCPTLLHFRDLLTIQCLAPYYVDTANEVNEGSKIVNCVIHLTPLSITRTDDYRMWMLKFGAAEHIMAGHQMKNIQVPILKASARLAARLNYLSPQFFPSPGFWTLPNMGLPSEAQASHEGLLLENQQISAENLLKFHLRPYANLGLDRSSIPNLSSHSEIIQELLTEIPEARDASENAARLLSDCASMTEEPWLLEDAVPSCLEDITREDMEIVLLDCGEGSLGQLKRRFGVQGADEAIRGLKCIWISHIHADHHTGLARILALRRDLVKGSPHEPTLVVGPRQLKRFLDAYQRLEDLDMQFLDCNHTTEAALEAFDLKEGNPMNHTSMNVESSLFARGSPMRSYLTKPPSPAAQILKSLKKVLGEAGLEALVSFPVIHCLQAYGVVLQAASRINSVGKTIPGWKVVYSGDTRPCTELVRAAHGATVLIHEASDDTTTITSTWQILMYIRMLVRCTVRPDVWRTLVANWNLVCLFQNALIISDSPVDNFIGSCLQATFEDAMMDEAVARNHSTTMEAVEMGDSAGAYRIILTHFSQRYPKIPVFDETHMHKTCIAFDMMSVNLADVHALPRVLPYLKVLFKDEMIVDESEDVALQTATDADQSDSVPPEDEPPVVNFAFVHSVLLPDGTPDVHYRKACGGQKLREIMLDNNLELYGPYSRPLLNCGGGGTCATCMVEVVEGRELLNPRTEKEKEKLKKVVIQQLPEWKAHSWNYAKELPEDVLQI</sequence>
<dbReference type="GO" id="GO:1990180">
    <property type="term" value="P:mitochondrial tRNA 3'-end processing"/>
    <property type="evidence" value="ECO:0007669"/>
    <property type="project" value="TreeGrafter"/>
</dbReference>
<keyword evidence="11" id="KW-0540">Nuclease</keyword>
<keyword evidence="15" id="KW-0862">Zinc</keyword>
<dbReference type="GO" id="GO:0051537">
    <property type="term" value="F:2 iron, 2 sulfur cluster binding"/>
    <property type="evidence" value="ECO:0007669"/>
    <property type="project" value="UniProtKB-KW"/>
</dbReference>
<name>A0A8X8YHH6_SALSN</name>
<keyword evidence="21" id="KW-0464">Manganese</keyword>
<dbReference type="PANTHER" id="PTHR12553">
    <property type="entry name" value="ZINC PHOSPHODIESTERASE ELAC PROTEIN 2"/>
    <property type="match status" value="1"/>
</dbReference>
<feature type="domain" description="tRNase Z endonuclease" evidence="24">
    <location>
        <begin position="155"/>
        <end position="211"/>
    </location>
</feature>
<evidence type="ECO:0000256" key="9">
    <source>
        <dbReference type="ARBA" id="ARBA00022694"/>
    </source>
</evidence>
<comment type="caution">
    <text evidence="25">The sequence shown here is derived from an EMBL/GenBank/DDBJ whole genome shotgun (WGS) entry which is preliminary data.</text>
</comment>
<dbReference type="Proteomes" id="UP000298416">
    <property type="component" value="Unassembled WGS sequence"/>
</dbReference>
<evidence type="ECO:0000313" key="25">
    <source>
        <dbReference type="EMBL" id="KAG6430055.1"/>
    </source>
</evidence>
<accession>A0A8X8YHH6</accession>
<dbReference type="PANTHER" id="PTHR12553:SF49">
    <property type="entry name" value="ZINC PHOSPHODIESTERASE ELAC PROTEIN 2"/>
    <property type="match status" value="1"/>
</dbReference>
<keyword evidence="13" id="KW-0255">Endonuclease</keyword>
<evidence type="ECO:0000256" key="1">
    <source>
        <dbReference type="ARBA" id="ARBA00000402"/>
    </source>
</evidence>
<feature type="region of interest" description="Disordered" evidence="22">
    <location>
        <begin position="296"/>
        <end position="318"/>
    </location>
</feature>
<evidence type="ECO:0000256" key="15">
    <source>
        <dbReference type="ARBA" id="ARBA00022833"/>
    </source>
</evidence>
<keyword evidence="19" id="KW-0411">Iron-sulfur</keyword>
<evidence type="ECO:0000256" key="3">
    <source>
        <dbReference type="ARBA" id="ARBA00001946"/>
    </source>
</evidence>
<evidence type="ECO:0000259" key="23">
    <source>
        <dbReference type="Pfam" id="PF00111"/>
    </source>
</evidence>
<dbReference type="SUPFAM" id="SSF54292">
    <property type="entry name" value="2Fe-2S ferredoxin-like"/>
    <property type="match status" value="1"/>
</dbReference>
<gene>
    <name evidence="25" type="ORF">SASPL_108116</name>
</gene>
<keyword evidence="10" id="KW-0001">2Fe-2S</keyword>
<comment type="catalytic activity">
    <reaction evidence="1">
        <text>Endonucleolytic cleavage of RNA, removing extra 3' nucleotides from tRNA precursor, generating 3' termini of tRNAs. A 3'-hydroxy group is left at the tRNA terminus and a 5'-phosphoryl group is left at the trailer molecule.</text>
        <dbReference type="EC" id="3.1.26.11"/>
    </reaction>
</comment>
<keyword evidence="19" id="KW-0408">Iron</keyword>
<evidence type="ECO:0000256" key="10">
    <source>
        <dbReference type="ARBA" id="ARBA00022714"/>
    </source>
</evidence>
<keyword evidence="12" id="KW-0479">Metal-binding</keyword>
<dbReference type="EC" id="3.1.26.11" evidence="8"/>
<dbReference type="FunFam" id="3.60.15.10:FF:000052">
    <property type="entry name" value="tRNAse Z TRZ4, mitochondrial"/>
    <property type="match status" value="1"/>
</dbReference>
<evidence type="ECO:0000256" key="17">
    <source>
        <dbReference type="ARBA" id="ARBA00022842"/>
    </source>
</evidence>
<dbReference type="FunFam" id="3.60.15.10:FF:000037">
    <property type="entry name" value="tRNAse Z4"/>
    <property type="match status" value="1"/>
</dbReference>
<evidence type="ECO:0000256" key="11">
    <source>
        <dbReference type="ARBA" id="ARBA00022722"/>
    </source>
</evidence>
<keyword evidence="18" id="KW-0809">Transit peptide</keyword>
<evidence type="ECO:0000313" key="26">
    <source>
        <dbReference type="Proteomes" id="UP000298416"/>
    </source>
</evidence>
<dbReference type="AlphaFoldDB" id="A0A8X8YHH6"/>
<comment type="cofactor">
    <cofactor evidence="3">
        <name>Mg(2+)</name>
        <dbReference type="ChEBI" id="CHEBI:18420"/>
    </cofactor>
</comment>
<evidence type="ECO:0000256" key="21">
    <source>
        <dbReference type="ARBA" id="ARBA00023211"/>
    </source>
</evidence>
<evidence type="ECO:0000256" key="20">
    <source>
        <dbReference type="ARBA" id="ARBA00023128"/>
    </source>
</evidence>
<dbReference type="Pfam" id="PF13691">
    <property type="entry name" value="Lactamase_B_4"/>
    <property type="match status" value="1"/>
</dbReference>
<evidence type="ECO:0000256" key="6">
    <source>
        <dbReference type="ARBA" id="ARBA00007823"/>
    </source>
</evidence>
<evidence type="ECO:0000256" key="7">
    <source>
        <dbReference type="ARBA" id="ARBA00011738"/>
    </source>
</evidence>
<evidence type="ECO:0000256" key="5">
    <source>
        <dbReference type="ARBA" id="ARBA00004173"/>
    </source>
</evidence>
<feature type="compositionally biased region" description="Basic and acidic residues" evidence="22">
    <location>
        <begin position="87"/>
        <end position="99"/>
    </location>
</feature>
<dbReference type="Pfam" id="PF00111">
    <property type="entry name" value="Fer2"/>
    <property type="match status" value="1"/>
</dbReference>
<dbReference type="GO" id="GO:0042781">
    <property type="term" value="F:3'-tRNA processing endoribonuclease activity"/>
    <property type="evidence" value="ECO:0007669"/>
    <property type="project" value="UniProtKB-EC"/>
</dbReference>
<evidence type="ECO:0000259" key="24">
    <source>
        <dbReference type="Pfam" id="PF13691"/>
    </source>
</evidence>
<dbReference type="SUPFAM" id="SSF56281">
    <property type="entry name" value="Metallo-hydrolase/oxidoreductase"/>
    <property type="match status" value="2"/>
</dbReference>
<dbReference type="InterPro" id="IPR001041">
    <property type="entry name" value="2Fe-2S_ferredoxin-type"/>
</dbReference>
<dbReference type="GO" id="GO:0005739">
    <property type="term" value="C:mitochondrion"/>
    <property type="evidence" value="ECO:0007669"/>
    <property type="project" value="UniProtKB-SubCell"/>
</dbReference>
<dbReference type="InterPro" id="IPR027794">
    <property type="entry name" value="tRNase_Z_dom"/>
</dbReference>
<keyword evidence="26" id="KW-1185">Reference proteome</keyword>
<evidence type="ECO:0000256" key="4">
    <source>
        <dbReference type="ARBA" id="ARBA00001947"/>
    </source>
</evidence>
<dbReference type="InterPro" id="IPR012675">
    <property type="entry name" value="Beta-grasp_dom_sf"/>
</dbReference>
<evidence type="ECO:0000256" key="16">
    <source>
        <dbReference type="ARBA" id="ARBA00022837"/>
    </source>
</evidence>
<evidence type="ECO:0000256" key="13">
    <source>
        <dbReference type="ARBA" id="ARBA00022759"/>
    </source>
</evidence>
<comment type="subunit">
    <text evidence="7">Homodimer.</text>
</comment>
<dbReference type="EMBL" id="PNBA02000003">
    <property type="protein sequence ID" value="KAG6430055.1"/>
    <property type="molecule type" value="Genomic_DNA"/>
</dbReference>
<keyword evidence="20" id="KW-0496">Mitochondrion</keyword>
<comment type="cofactor">
    <cofactor evidence="2">
        <name>Mn(2+)</name>
        <dbReference type="ChEBI" id="CHEBI:29035"/>
    </cofactor>
</comment>
<dbReference type="GO" id="GO:0046872">
    <property type="term" value="F:metal ion binding"/>
    <property type="evidence" value="ECO:0007669"/>
    <property type="project" value="UniProtKB-KW"/>
</dbReference>
<dbReference type="Gene3D" id="3.10.20.30">
    <property type="match status" value="1"/>
</dbReference>
<evidence type="ECO:0000256" key="12">
    <source>
        <dbReference type="ARBA" id="ARBA00022723"/>
    </source>
</evidence>
<dbReference type="InterPro" id="IPR036010">
    <property type="entry name" value="2Fe-2S_ferredoxin-like_sf"/>
</dbReference>
<comment type="similarity">
    <text evidence="6">Belongs to the RNase Z family.</text>
</comment>
<evidence type="ECO:0000256" key="19">
    <source>
        <dbReference type="ARBA" id="ARBA00023014"/>
    </source>
</evidence>
<dbReference type="CDD" id="cd07718">
    <property type="entry name" value="RNaseZ_ELAC1_ELAC2-C-term-like_MBL-fold"/>
    <property type="match status" value="1"/>
</dbReference>
<comment type="cofactor">
    <cofactor evidence="4">
        <name>Zn(2+)</name>
        <dbReference type="ChEBI" id="CHEBI:29105"/>
    </cofactor>
</comment>
<feature type="region of interest" description="Disordered" evidence="22">
    <location>
        <begin position="58"/>
        <end position="130"/>
    </location>
</feature>
<dbReference type="InterPro" id="IPR047151">
    <property type="entry name" value="RNZ2-like"/>
</dbReference>
<dbReference type="CDD" id="cd00207">
    <property type="entry name" value="fer2"/>
    <property type="match status" value="1"/>
</dbReference>
<reference evidence="25" key="1">
    <citation type="submission" date="2018-01" db="EMBL/GenBank/DDBJ databases">
        <authorList>
            <person name="Mao J.F."/>
        </authorList>
    </citation>
    <scope>NUCLEOTIDE SEQUENCE</scope>
    <source>
        <strain evidence="25">Huo1</strain>
        <tissue evidence="25">Leaf</tissue>
    </source>
</reference>
<feature type="domain" description="2Fe-2S ferredoxin-type" evidence="23">
    <location>
        <begin position="1054"/>
        <end position="1086"/>
    </location>
</feature>
<feature type="compositionally biased region" description="Basic and acidic residues" evidence="22">
    <location>
        <begin position="119"/>
        <end position="130"/>
    </location>
</feature>
<keyword evidence="17" id="KW-0460">Magnesium</keyword>